<evidence type="ECO:0000256" key="5">
    <source>
        <dbReference type="ARBA" id="ARBA00023136"/>
    </source>
</evidence>
<feature type="region of interest" description="Disordered" evidence="6">
    <location>
        <begin position="383"/>
        <end position="448"/>
    </location>
</feature>
<dbReference type="InterPro" id="IPR013922">
    <property type="entry name" value="Cyclin_PHO80-like"/>
</dbReference>
<dbReference type="Pfam" id="PF02133">
    <property type="entry name" value="Transp_cyt_pur"/>
    <property type="match status" value="1"/>
</dbReference>
<evidence type="ECO:0008006" key="9">
    <source>
        <dbReference type="Google" id="ProtNLM"/>
    </source>
</evidence>
<keyword evidence="3" id="KW-0812">Transmembrane</keyword>
<accession>U1GF30</accession>
<dbReference type="GO" id="GO:0016538">
    <property type="term" value="F:cyclin-dependent protein serine/threonine kinase regulator activity"/>
    <property type="evidence" value="ECO:0007669"/>
    <property type="project" value="TreeGrafter"/>
</dbReference>
<keyword evidence="8" id="KW-1185">Reference proteome</keyword>
<dbReference type="SUPFAM" id="SSF47954">
    <property type="entry name" value="Cyclin-like"/>
    <property type="match status" value="1"/>
</dbReference>
<comment type="subcellular location">
    <subcellularLocation>
        <location evidence="1">Membrane</location>
        <topology evidence="1">Multi-pass membrane protein</topology>
    </subcellularLocation>
</comment>
<dbReference type="InterPro" id="IPR001248">
    <property type="entry name" value="Pur-cyt_permease"/>
</dbReference>
<evidence type="ECO:0000256" key="3">
    <source>
        <dbReference type="ARBA" id="ARBA00022692"/>
    </source>
</evidence>
<dbReference type="OMA" id="HWDTWRA"/>
<dbReference type="eggNOG" id="KOG2466">
    <property type="taxonomic scope" value="Eukaryota"/>
</dbReference>
<dbReference type="OrthoDB" id="244495at2759"/>
<dbReference type="RefSeq" id="XP_007786416.1">
    <property type="nucleotide sequence ID" value="XM_007788226.1"/>
</dbReference>
<name>U1GF30_ENDPU</name>
<dbReference type="GO" id="GO:0019901">
    <property type="term" value="F:protein kinase binding"/>
    <property type="evidence" value="ECO:0007669"/>
    <property type="project" value="InterPro"/>
</dbReference>
<dbReference type="CDD" id="cd20557">
    <property type="entry name" value="CYCLIN_ScPCL1-like"/>
    <property type="match status" value="1"/>
</dbReference>
<dbReference type="GeneID" id="19239345"/>
<dbReference type="Gene3D" id="1.10.4160.10">
    <property type="entry name" value="Hydantoin permease"/>
    <property type="match status" value="1"/>
</dbReference>
<evidence type="ECO:0000313" key="7">
    <source>
        <dbReference type="EMBL" id="ERF76237.1"/>
    </source>
</evidence>
<comment type="similarity">
    <text evidence="2">Belongs to the purine-cytosine permease (2.A.39) family.</text>
</comment>
<organism evidence="7 8">
    <name type="scientific">Endocarpon pusillum (strain Z07020 / HMAS-L-300199)</name>
    <name type="common">Lichen-forming fungus</name>
    <dbReference type="NCBI Taxonomy" id="1263415"/>
    <lineage>
        <taxon>Eukaryota</taxon>
        <taxon>Fungi</taxon>
        <taxon>Dikarya</taxon>
        <taxon>Ascomycota</taxon>
        <taxon>Pezizomycotina</taxon>
        <taxon>Eurotiomycetes</taxon>
        <taxon>Chaetothyriomycetidae</taxon>
        <taxon>Verrucariales</taxon>
        <taxon>Verrucariaceae</taxon>
        <taxon>Endocarpon</taxon>
    </lineage>
</organism>
<evidence type="ECO:0000313" key="8">
    <source>
        <dbReference type="Proteomes" id="UP000019373"/>
    </source>
</evidence>
<dbReference type="Proteomes" id="UP000019373">
    <property type="component" value="Unassembled WGS sequence"/>
</dbReference>
<evidence type="ECO:0000256" key="2">
    <source>
        <dbReference type="ARBA" id="ARBA00008974"/>
    </source>
</evidence>
<dbReference type="GO" id="GO:0022857">
    <property type="term" value="F:transmembrane transporter activity"/>
    <property type="evidence" value="ECO:0007669"/>
    <property type="project" value="InterPro"/>
</dbReference>
<feature type="compositionally biased region" description="Polar residues" evidence="6">
    <location>
        <begin position="393"/>
        <end position="432"/>
    </location>
</feature>
<dbReference type="GO" id="GO:0016020">
    <property type="term" value="C:membrane"/>
    <property type="evidence" value="ECO:0007669"/>
    <property type="project" value="UniProtKB-SubCell"/>
</dbReference>
<dbReference type="GO" id="GO:0000307">
    <property type="term" value="C:cyclin-dependent protein kinase holoenzyme complex"/>
    <property type="evidence" value="ECO:0007669"/>
    <property type="project" value="TreeGrafter"/>
</dbReference>
<protein>
    <recommendedName>
        <fullName evidence="9">Cyclin N-terminal domain-containing protein</fullName>
    </recommendedName>
</protein>
<dbReference type="AlphaFoldDB" id="U1GF30"/>
<reference evidence="8" key="1">
    <citation type="journal article" date="2014" name="BMC Genomics">
        <title>Genome characteristics reveal the impact of lichenization on lichen-forming fungus Endocarpon pusillum Hedwig (Verrucariales, Ascomycota).</title>
        <authorList>
            <person name="Wang Y.-Y."/>
            <person name="Liu B."/>
            <person name="Zhang X.-Y."/>
            <person name="Zhou Q.-M."/>
            <person name="Zhang T."/>
            <person name="Li H."/>
            <person name="Yu Y.-F."/>
            <person name="Zhang X.-L."/>
            <person name="Hao X.-Y."/>
            <person name="Wang M."/>
            <person name="Wang L."/>
            <person name="Wei J.-C."/>
        </authorList>
    </citation>
    <scope>NUCLEOTIDE SEQUENCE [LARGE SCALE GENOMIC DNA]</scope>
    <source>
        <strain evidence="8">Z07020 / HMAS-L-300199</strain>
    </source>
</reference>
<dbReference type="PANTHER" id="PTHR15615">
    <property type="match status" value="1"/>
</dbReference>
<evidence type="ECO:0000256" key="1">
    <source>
        <dbReference type="ARBA" id="ARBA00004141"/>
    </source>
</evidence>
<keyword evidence="4" id="KW-1133">Transmembrane helix</keyword>
<dbReference type="EMBL" id="KE720772">
    <property type="protein sequence ID" value="ERF76237.1"/>
    <property type="molecule type" value="Genomic_DNA"/>
</dbReference>
<dbReference type="Pfam" id="PF08613">
    <property type="entry name" value="Cyclin"/>
    <property type="match status" value="1"/>
</dbReference>
<dbReference type="GO" id="GO:0005634">
    <property type="term" value="C:nucleus"/>
    <property type="evidence" value="ECO:0007669"/>
    <property type="project" value="TreeGrafter"/>
</dbReference>
<evidence type="ECO:0000256" key="4">
    <source>
        <dbReference type="ARBA" id="ARBA00022989"/>
    </source>
</evidence>
<evidence type="ECO:0000256" key="6">
    <source>
        <dbReference type="SAM" id="MobiDB-lite"/>
    </source>
</evidence>
<sequence length="554" mass="61710">MPSFQPWGQAAQPSRLPPTPPEYLPTYQTPASMMAEQSYYGASSDYLAQHGHSGRDFIERYTQASDYVSQQAINSQSHTRVPQMQGSQDYRKIPPYVAQLPQRYQYGSMAVAPPLPPIRARDNPTDPVGTQYRVQDAQIQKQKDQAPSGGVSAHLDYDMEVMANFVAEMAQGMYAKFISGIHLADIDLMRSVSPGSRPAPQFLKYVLAILSSTRLPSSTIVLALFYLASRMKIVSANGEATRSSSCVYRMLTTCLLLGSKFLDDNTFQNRSWADVSQIPVTELNKMELDWLKGFDWTLHGPMYNETEGFYMWREHWKAYQEDAQLAKTRESQKLTPIDTTVTHLQQIQQTTRQPFMSPEGPIPLQYQRSSQYDTQWVRPFLSDYSPPSAPHTGPTTPDYYTSGNWSQAPPPYSKQSWASNSTPVYANHRSQPPSYPHTPSYIQGYSHPPRNNAAVSNPAAARAGQFFAALSFAFASASASLSTNVSANSLSAANDLAALAPRYFDIPRGQLTCAGVAWALVPWRILASARKFLNFMSAYSIFFGPLAAIMLSDI</sequence>
<keyword evidence="5" id="KW-0472">Membrane</keyword>
<proteinExistence type="inferred from homology"/>
<dbReference type="PANTHER" id="PTHR15615:SF27">
    <property type="entry name" value="PHO85 CYCLIN CLG1"/>
    <property type="match status" value="1"/>
</dbReference>
<feature type="region of interest" description="Disordered" evidence="6">
    <location>
        <begin position="1"/>
        <end position="27"/>
    </location>
</feature>
<dbReference type="Gene3D" id="1.10.472.10">
    <property type="entry name" value="Cyclin-like"/>
    <property type="match status" value="1"/>
</dbReference>
<dbReference type="HOGENOM" id="CLU_030504_1_0_1"/>
<dbReference type="InterPro" id="IPR036915">
    <property type="entry name" value="Cyclin-like_sf"/>
</dbReference>
<gene>
    <name evidence="7" type="ORF">EPUS_04314</name>
</gene>